<dbReference type="InterPro" id="IPR023827">
    <property type="entry name" value="Peptidase_S8_Asp-AS"/>
</dbReference>
<dbReference type="InterPro" id="IPR000209">
    <property type="entry name" value="Peptidase_S8/S53_dom"/>
</dbReference>
<dbReference type="Pfam" id="PF00082">
    <property type="entry name" value="Peptidase_S8"/>
    <property type="match status" value="1"/>
</dbReference>
<evidence type="ECO:0000256" key="5">
    <source>
        <dbReference type="RuleBase" id="RU003355"/>
    </source>
</evidence>
<feature type="domain" description="Peptidase S8/S53" evidence="6">
    <location>
        <begin position="223"/>
        <end position="508"/>
    </location>
</feature>
<evidence type="ECO:0000256" key="3">
    <source>
        <dbReference type="ARBA" id="ARBA00022825"/>
    </source>
</evidence>
<sequence>MTQTLLRLGGQTVAFTKSEDLIAVRPSAGMAEAATRALHDIAPEAISGETLGGFQIVKVDGGAPGSDEKLDLLRADSAMAKGTHVFHTSDDGVPFVPTGVIFIAFNAGVTQAQQEAVLDSGRLQVISAPRDREILARVTTLSPNPLKVAELLQQSPHIEVCEPEFATPAARASFNPPSGGMLADQWHLRNVGQHRGATLGFLTGADARVIAAWNTAQTIGSSSAIIAVIDDGFDLTHPDLSAVGKIVHPWDFTRRTADPSPDLEEGDWHGTACAGVALAQAKTSGVYGAAPGATLMPVRWGNEISDSQLEAWFDYVASKGAWVVSCSWKARASVFRLSTRVQRAISRCASEGRDNKGCVILFAAGNDDQNINDPMGATVNGFAIHPDVIAVAASNSRDEKSDYSNFGAEISICAPSSGRGGWGILTCDVTGSRTLGGVVRPSGYADGDYTLEFGGTSSATPLAAGVCALVLSVNPSLTAAAVKALLERTARKIGGLGAGQRNEAFGHGCVDADAAVTAALASRP</sequence>
<evidence type="ECO:0000313" key="7">
    <source>
        <dbReference type="EMBL" id="MBI1685864.1"/>
    </source>
</evidence>
<gene>
    <name evidence="7" type="ORF">I4Q42_19520</name>
</gene>
<keyword evidence="8" id="KW-1185">Reference proteome</keyword>
<organism evidence="7 8">
    <name type="scientific">Caulobacter hibisci</name>
    <dbReference type="NCBI Taxonomy" id="2035993"/>
    <lineage>
        <taxon>Bacteria</taxon>
        <taxon>Pseudomonadati</taxon>
        <taxon>Pseudomonadota</taxon>
        <taxon>Alphaproteobacteria</taxon>
        <taxon>Caulobacterales</taxon>
        <taxon>Caulobacteraceae</taxon>
        <taxon>Caulobacter</taxon>
    </lineage>
</organism>
<dbReference type="PANTHER" id="PTHR42884:SF14">
    <property type="entry name" value="NEUROENDOCRINE CONVERTASE 1"/>
    <property type="match status" value="1"/>
</dbReference>
<dbReference type="PROSITE" id="PS00137">
    <property type="entry name" value="SUBTILASE_HIS"/>
    <property type="match status" value="1"/>
</dbReference>
<dbReference type="InterPro" id="IPR022398">
    <property type="entry name" value="Peptidase_S8_His-AS"/>
</dbReference>
<evidence type="ECO:0000256" key="1">
    <source>
        <dbReference type="ARBA" id="ARBA00022670"/>
    </source>
</evidence>
<evidence type="ECO:0000256" key="4">
    <source>
        <dbReference type="PROSITE-ProRule" id="PRU01240"/>
    </source>
</evidence>
<comment type="caution">
    <text evidence="7">The sequence shown here is derived from an EMBL/GenBank/DDBJ whole genome shotgun (WGS) entry which is preliminary data.</text>
</comment>
<evidence type="ECO:0000313" key="8">
    <source>
        <dbReference type="Proteomes" id="UP000639859"/>
    </source>
</evidence>
<dbReference type="InterPro" id="IPR023828">
    <property type="entry name" value="Peptidase_S8_Ser-AS"/>
</dbReference>
<dbReference type="PROSITE" id="PS00136">
    <property type="entry name" value="SUBTILASE_ASP"/>
    <property type="match status" value="1"/>
</dbReference>
<dbReference type="PROSITE" id="PS51892">
    <property type="entry name" value="SUBTILASE"/>
    <property type="match status" value="1"/>
</dbReference>
<evidence type="ECO:0000256" key="2">
    <source>
        <dbReference type="ARBA" id="ARBA00022801"/>
    </source>
</evidence>
<proteinExistence type="inferred from homology"/>
<protein>
    <submittedName>
        <fullName evidence="7">S8 family serine peptidase</fullName>
    </submittedName>
</protein>
<dbReference type="InterPro" id="IPR036852">
    <property type="entry name" value="Peptidase_S8/S53_dom_sf"/>
</dbReference>
<comment type="similarity">
    <text evidence="4 5">Belongs to the peptidase S8 family.</text>
</comment>
<keyword evidence="2 4" id="KW-0378">Hydrolase</keyword>
<dbReference type="PANTHER" id="PTHR42884">
    <property type="entry name" value="PROPROTEIN CONVERTASE SUBTILISIN/KEXIN-RELATED"/>
    <property type="match status" value="1"/>
</dbReference>
<keyword evidence="3 4" id="KW-0720">Serine protease</keyword>
<feature type="active site" description="Charge relay system" evidence="4">
    <location>
        <position position="457"/>
    </location>
</feature>
<dbReference type="Proteomes" id="UP000639859">
    <property type="component" value="Unassembled WGS sequence"/>
</dbReference>
<feature type="active site" description="Charge relay system" evidence="4">
    <location>
        <position position="269"/>
    </location>
</feature>
<dbReference type="PROSITE" id="PS00138">
    <property type="entry name" value="SUBTILASE_SER"/>
    <property type="match status" value="1"/>
</dbReference>
<accession>A0ABS0T1V5</accession>
<keyword evidence="1 4" id="KW-0645">Protease</keyword>
<dbReference type="PRINTS" id="PR00723">
    <property type="entry name" value="SUBTILISIN"/>
</dbReference>
<dbReference type="InterPro" id="IPR015500">
    <property type="entry name" value="Peptidase_S8_subtilisin-rel"/>
</dbReference>
<dbReference type="EMBL" id="JADWOX010000016">
    <property type="protein sequence ID" value="MBI1685864.1"/>
    <property type="molecule type" value="Genomic_DNA"/>
</dbReference>
<dbReference type="RefSeq" id="WP_198577765.1">
    <property type="nucleotide sequence ID" value="NZ_JADWOX010000016.1"/>
</dbReference>
<feature type="active site" description="Charge relay system" evidence="4">
    <location>
        <position position="230"/>
    </location>
</feature>
<dbReference type="Gene3D" id="3.40.50.200">
    <property type="entry name" value="Peptidase S8/S53 domain"/>
    <property type="match status" value="1"/>
</dbReference>
<dbReference type="SUPFAM" id="SSF52743">
    <property type="entry name" value="Subtilisin-like"/>
    <property type="match status" value="1"/>
</dbReference>
<name>A0ABS0T1V5_9CAUL</name>
<reference evidence="7 8" key="1">
    <citation type="submission" date="2020-11" db="EMBL/GenBank/DDBJ databases">
        <title>genome sequence of strain KACC 18849.</title>
        <authorList>
            <person name="Gao J."/>
            <person name="Zhang X."/>
        </authorList>
    </citation>
    <scope>NUCLEOTIDE SEQUENCE [LARGE SCALE GENOMIC DNA]</scope>
    <source>
        <strain evidence="7 8">KACC 18849</strain>
    </source>
</reference>
<evidence type="ECO:0000259" key="6">
    <source>
        <dbReference type="Pfam" id="PF00082"/>
    </source>
</evidence>